<evidence type="ECO:0000256" key="1">
    <source>
        <dbReference type="SAM" id="MobiDB-lite"/>
    </source>
</evidence>
<reference evidence="2 3" key="1">
    <citation type="submission" date="2019-12" db="EMBL/GenBank/DDBJ databases">
        <authorList>
            <person name="Alioto T."/>
            <person name="Alioto T."/>
            <person name="Gomez Garrido J."/>
        </authorList>
    </citation>
    <scope>NUCLEOTIDE SEQUENCE [LARGE SCALE GENOMIC DNA]</scope>
</reference>
<dbReference type="Gramene" id="OE9A088938T1">
    <property type="protein sequence ID" value="OE9A088938C1"/>
    <property type="gene ID" value="OE9A088938"/>
</dbReference>
<accession>A0A8S0VL93</accession>
<dbReference type="AlphaFoldDB" id="A0A8S0VL93"/>
<dbReference type="Proteomes" id="UP000594638">
    <property type="component" value="Unassembled WGS sequence"/>
</dbReference>
<feature type="region of interest" description="Disordered" evidence="1">
    <location>
        <begin position="28"/>
        <end position="48"/>
    </location>
</feature>
<name>A0A8S0VL93_OLEEU</name>
<dbReference type="EMBL" id="CACTIH010010820">
    <property type="protein sequence ID" value="CAA3033674.1"/>
    <property type="molecule type" value="Genomic_DNA"/>
</dbReference>
<evidence type="ECO:0000313" key="2">
    <source>
        <dbReference type="EMBL" id="CAA3033674.1"/>
    </source>
</evidence>
<protein>
    <submittedName>
        <fullName evidence="2">Uncharacterized protein</fullName>
    </submittedName>
</protein>
<keyword evidence="3" id="KW-1185">Reference proteome</keyword>
<organism evidence="2 3">
    <name type="scientific">Olea europaea subsp. europaea</name>
    <dbReference type="NCBI Taxonomy" id="158383"/>
    <lineage>
        <taxon>Eukaryota</taxon>
        <taxon>Viridiplantae</taxon>
        <taxon>Streptophyta</taxon>
        <taxon>Embryophyta</taxon>
        <taxon>Tracheophyta</taxon>
        <taxon>Spermatophyta</taxon>
        <taxon>Magnoliopsida</taxon>
        <taxon>eudicotyledons</taxon>
        <taxon>Gunneridae</taxon>
        <taxon>Pentapetalae</taxon>
        <taxon>asterids</taxon>
        <taxon>lamiids</taxon>
        <taxon>Lamiales</taxon>
        <taxon>Oleaceae</taxon>
        <taxon>Oleeae</taxon>
        <taxon>Olea</taxon>
    </lineage>
</organism>
<proteinExistence type="predicted"/>
<gene>
    <name evidence="2" type="ORF">OLEA9_A088938</name>
</gene>
<evidence type="ECO:0000313" key="3">
    <source>
        <dbReference type="Proteomes" id="UP000594638"/>
    </source>
</evidence>
<sequence length="115" mass="12413">MEEAGPTNTAGISASAIFNVMNDIETYPPPAQKHELRQPLGGHETSHRDCSQFATANCPANSPVVASTSERTAALASTVDDKKLTESFYDTCIASPIDQKHESYECDVCNKCFLS</sequence>
<comment type="caution">
    <text evidence="2">The sequence shown here is derived from an EMBL/GenBank/DDBJ whole genome shotgun (WGS) entry which is preliminary data.</text>
</comment>